<proteinExistence type="predicted"/>
<dbReference type="EMBL" id="CP147846">
    <property type="protein sequence ID" value="WXG70742.1"/>
    <property type="molecule type" value="Genomic_DNA"/>
</dbReference>
<gene>
    <name evidence="2" type="ORF">WDS16_09735</name>
</gene>
<evidence type="ECO:0000313" key="3">
    <source>
        <dbReference type="Proteomes" id="UP001432000"/>
    </source>
</evidence>
<sequence length="123" mass="13187">MVAEERFSAAPSGPKFDVEQVTTGAQASGFGSTEDNRPFAFRVYKSTLYLEIYRADLPTPVPDQSDVTAVSEQSVTEIDLTDERSIVAAVRDAVSNADDLIAGPKESAVRSFLGRVGSVIESI</sequence>
<name>A0ABZ2PNH9_9NOCA</name>
<evidence type="ECO:0000313" key="2">
    <source>
        <dbReference type="EMBL" id="WXG70742.1"/>
    </source>
</evidence>
<protein>
    <submittedName>
        <fullName evidence="2">Uncharacterized protein</fullName>
    </submittedName>
</protein>
<dbReference type="Proteomes" id="UP001432000">
    <property type="component" value="Chromosome"/>
</dbReference>
<keyword evidence="3" id="KW-1185">Reference proteome</keyword>
<reference evidence="2 3" key="1">
    <citation type="submission" date="2024-03" db="EMBL/GenBank/DDBJ databases">
        <title>Natural products discovery in diverse microorganisms through a two-stage MS feature dereplication strategy.</title>
        <authorList>
            <person name="Zhang R."/>
        </authorList>
    </citation>
    <scope>NUCLEOTIDE SEQUENCE [LARGE SCALE GENOMIC DNA]</scope>
    <source>
        <strain evidence="2 3">18930</strain>
    </source>
</reference>
<dbReference type="RefSeq" id="WP_338892344.1">
    <property type="nucleotide sequence ID" value="NZ_CP147846.1"/>
</dbReference>
<accession>A0ABZ2PNH9</accession>
<organism evidence="2 3">
    <name type="scientific">Rhodococcus sovatensis</name>
    <dbReference type="NCBI Taxonomy" id="1805840"/>
    <lineage>
        <taxon>Bacteria</taxon>
        <taxon>Bacillati</taxon>
        <taxon>Actinomycetota</taxon>
        <taxon>Actinomycetes</taxon>
        <taxon>Mycobacteriales</taxon>
        <taxon>Nocardiaceae</taxon>
        <taxon>Rhodococcus</taxon>
    </lineage>
</organism>
<feature type="region of interest" description="Disordered" evidence="1">
    <location>
        <begin position="1"/>
        <end position="21"/>
    </location>
</feature>
<evidence type="ECO:0000256" key="1">
    <source>
        <dbReference type="SAM" id="MobiDB-lite"/>
    </source>
</evidence>